<dbReference type="InterPro" id="IPR011047">
    <property type="entry name" value="Quinoprotein_ADH-like_sf"/>
</dbReference>
<dbReference type="RefSeq" id="WP_055275458.1">
    <property type="nucleotide sequence ID" value="NZ_CYZV01000006.1"/>
</dbReference>
<reference evidence="1 2" key="1">
    <citation type="submission" date="2015-09" db="EMBL/GenBank/DDBJ databases">
        <authorList>
            <consortium name="Pathogen Informatics"/>
        </authorList>
    </citation>
    <scope>NUCLEOTIDE SEQUENCE [LARGE SCALE GENOMIC DNA]</scope>
    <source>
        <strain evidence="1 2">2789STDY5834855</strain>
    </source>
</reference>
<dbReference type="PANTHER" id="PTHR42754:SF1">
    <property type="entry name" value="LIPOPROTEIN"/>
    <property type="match status" value="1"/>
</dbReference>
<proteinExistence type="predicted"/>
<evidence type="ECO:0000313" key="1">
    <source>
        <dbReference type="EMBL" id="CUN77993.1"/>
    </source>
</evidence>
<dbReference type="PANTHER" id="PTHR42754">
    <property type="entry name" value="ENDOGLUCANASE"/>
    <property type="match status" value="1"/>
</dbReference>
<organism evidence="1 2">
    <name type="scientific">Clostridium disporicum</name>
    <dbReference type="NCBI Taxonomy" id="84024"/>
    <lineage>
        <taxon>Bacteria</taxon>
        <taxon>Bacillati</taxon>
        <taxon>Bacillota</taxon>
        <taxon>Clostridia</taxon>
        <taxon>Eubacteriales</taxon>
        <taxon>Clostridiaceae</taxon>
        <taxon>Clostridium</taxon>
    </lineage>
</organism>
<accession>A0A173ZQA3</accession>
<sequence>MTKLKFATTYSFDYSLTPNSIIECQNDDYIIVGKAHNKDSHSSAFAIRVNYKGNVIWKKIYSSPLPQFFTSIIQTTNGDLVATGIYYYSEYASDEYTWIVKLDENGNIVWQKTLGFVGMQSEGYDICATSDGGFAITSLFYNGISYKTRIFKFNNEYELQWDELFDIGVAFSIVETMDNGFMLSGAINTLNSSLNNIFILRIDSNGKKLWDRIYSEFIDSDIVNSSIIEMKNGHFAVVAKSIIFEINSIGNIVWSKKNSNYKLNNIIQSKEGNYIISGSSTINNNSHAFIECIGSNNQESLWSTTELLYPSETTDLILSKEDYLVTCGYAPINTDKSLVCFALFSY</sequence>
<dbReference type="SUPFAM" id="SSF50998">
    <property type="entry name" value="Quinoprotein alcohol dehydrogenase-like"/>
    <property type="match status" value="1"/>
</dbReference>
<dbReference type="Proteomes" id="UP000095558">
    <property type="component" value="Unassembled WGS sequence"/>
</dbReference>
<gene>
    <name evidence="1" type="ORF">ERS852470_00695</name>
</gene>
<dbReference type="EMBL" id="CYZV01000006">
    <property type="protein sequence ID" value="CUN77993.1"/>
    <property type="molecule type" value="Genomic_DNA"/>
</dbReference>
<dbReference type="OrthoDB" id="2081637at2"/>
<protein>
    <submittedName>
        <fullName evidence="1">Uncharacterized protein</fullName>
    </submittedName>
</protein>
<dbReference type="AlphaFoldDB" id="A0A173ZQA3"/>
<name>A0A173ZQA3_9CLOT</name>
<evidence type="ECO:0000313" key="2">
    <source>
        <dbReference type="Proteomes" id="UP000095558"/>
    </source>
</evidence>